<proteinExistence type="predicted"/>
<dbReference type="STRING" id="1802407.A3I40_03345"/>
<name>A0A1F7VAU9_9BACT</name>
<feature type="transmembrane region" description="Helical" evidence="1">
    <location>
        <begin position="85"/>
        <end position="102"/>
    </location>
</feature>
<feature type="transmembrane region" description="Helical" evidence="1">
    <location>
        <begin position="191"/>
        <end position="211"/>
    </location>
</feature>
<protein>
    <recommendedName>
        <fullName evidence="4">ECF transporter S component</fullName>
    </recommendedName>
</protein>
<reference evidence="2 3" key="1">
    <citation type="journal article" date="2016" name="Nat. Commun.">
        <title>Thousands of microbial genomes shed light on interconnected biogeochemical processes in an aquifer system.</title>
        <authorList>
            <person name="Anantharaman K."/>
            <person name="Brown C.T."/>
            <person name="Hug L.A."/>
            <person name="Sharon I."/>
            <person name="Castelle C.J."/>
            <person name="Probst A.J."/>
            <person name="Thomas B.C."/>
            <person name="Singh A."/>
            <person name="Wilkins M.J."/>
            <person name="Karaoz U."/>
            <person name="Brodie E.L."/>
            <person name="Williams K.H."/>
            <person name="Hubbard S.S."/>
            <person name="Banfield J.F."/>
        </authorList>
    </citation>
    <scope>NUCLEOTIDE SEQUENCE [LARGE SCALE GENOMIC DNA]</scope>
</reference>
<evidence type="ECO:0000313" key="3">
    <source>
        <dbReference type="Proteomes" id="UP000178723"/>
    </source>
</evidence>
<gene>
    <name evidence="2" type="ORF">A3I40_03345</name>
</gene>
<keyword evidence="1" id="KW-0472">Membrane</keyword>
<dbReference type="Proteomes" id="UP000178723">
    <property type="component" value="Unassembled WGS sequence"/>
</dbReference>
<feature type="transmembrane region" description="Helical" evidence="1">
    <location>
        <begin position="114"/>
        <end position="137"/>
    </location>
</feature>
<keyword evidence="1" id="KW-0812">Transmembrane</keyword>
<dbReference type="AlphaFoldDB" id="A0A1F7VAU9"/>
<organism evidence="2 3">
    <name type="scientific">Candidatus Uhrbacteria bacterium RIFCSPLOWO2_02_FULL_48_12</name>
    <dbReference type="NCBI Taxonomy" id="1802407"/>
    <lineage>
        <taxon>Bacteria</taxon>
        <taxon>Candidatus Uhriibacteriota</taxon>
    </lineage>
</organism>
<evidence type="ECO:0000256" key="1">
    <source>
        <dbReference type="SAM" id="Phobius"/>
    </source>
</evidence>
<keyword evidence="1" id="KW-1133">Transmembrane helix</keyword>
<evidence type="ECO:0000313" key="2">
    <source>
        <dbReference type="EMBL" id="OGL87248.1"/>
    </source>
</evidence>
<dbReference type="EMBL" id="MGEP01000028">
    <property type="protein sequence ID" value="OGL87248.1"/>
    <property type="molecule type" value="Genomic_DNA"/>
</dbReference>
<feature type="transmembrane region" description="Helical" evidence="1">
    <location>
        <begin position="149"/>
        <end position="171"/>
    </location>
</feature>
<accession>A0A1F7VAU9</accession>
<feature type="transmembrane region" description="Helical" evidence="1">
    <location>
        <begin position="49"/>
        <end position="73"/>
    </location>
</feature>
<comment type="caution">
    <text evidence="2">The sequence shown here is derived from an EMBL/GenBank/DDBJ whole genome shotgun (WGS) entry which is preliminary data.</text>
</comment>
<sequence>MITMRYFHQFMTKRNWLFIAIFVILGFVALQIPVTQLAGSKAKFTVYDAFAPVAGSFIGSIPGVIAVFLMQFFNFLARGAQIEDAGTIIRFFPMLFAVLYFAKKGRLNLIVPLLAMAAFITHPIGRTVWYFSLFWLIPIAAHFLRDRFLLARSLGATFTAHAVGGALWIWTFSLPATAWNALIPVVIVERLLFALGIGGSFILVNNLLGFLEKKHLLNLGFYIDPKYLAPVLRSEQHESTTPSTT</sequence>
<evidence type="ECO:0008006" key="4">
    <source>
        <dbReference type="Google" id="ProtNLM"/>
    </source>
</evidence>